<comment type="caution">
    <text evidence="2">The sequence shown here is derived from an EMBL/GenBank/DDBJ whole genome shotgun (WGS) entry which is preliminary data.</text>
</comment>
<evidence type="ECO:0000313" key="3">
    <source>
        <dbReference type="Proteomes" id="UP001239085"/>
    </source>
</evidence>
<gene>
    <name evidence="2" type="ORF">QFZ46_000602</name>
</gene>
<name>A0ABU0P6A8_9MICO</name>
<keyword evidence="3" id="KW-1185">Reference proteome</keyword>
<organism evidence="2 3">
    <name type="scientific">Microbacterium murale</name>
    <dbReference type="NCBI Taxonomy" id="1081040"/>
    <lineage>
        <taxon>Bacteria</taxon>
        <taxon>Bacillati</taxon>
        <taxon>Actinomycetota</taxon>
        <taxon>Actinomycetes</taxon>
        <taxon>Micrococcales</taxon>
        <taxon>Microbacteriaceae</taxon>
        <taxon>Microbacterium</taxon>
    </lineage>
</organism>
<accession>A0ABU0P6A8</accession>
<evidence type="ECO:0000256" key="1">
    <source>
        <dbReference type="SAM" id="MobiDB-lite"/>
    </source>
</evidence>
<dbReference type="Proteomes" id="UP001239085">
    <property type="component" value="Unassembled WGS sequence"/>
</dbReference>
<evidence type="ECO:0008006" key="4">
    <source>
        <dbReference type="Google" id="ProtNLM"/>
    </source>
</evidence>
<sequence>MTPRSRGTAVGKARHVSSNARARQRTKKRKTRRRLPSRSAAAGSRLRRSARPLILTLGALTLAAILIVLLPMATSRDPVAVCVDTPQALPADGVEGWQGEQLENAAIIMRTATEQGFARDGQILGIMAAMGESSLHNIDYGDWETSGFTNPDGTRTTSIGLFQQQEWWGSVEARMDPAASAALFYGRLVGLAGWQDMEPSYAIHRVQVNSDPNHYARFGDDAAAIVDALSGPCPA</sequence>
<dbReference type="EMBL" id="JAUSXK010000001">
    <property type="protein sequence ID" value="MDQ0642442.1"/>
    <property type="molecule type" value="Genomic_DNA"/>
</dbReference>
<dbReference type="RefSeq" id="WP_307358167.1">
    <property type="nucleotide sequence ID" value="NZ_JAUSXK010000001.1"/>
</dbReference>
<protein>
    <recommendedName>
        <fullName evidence="4">Peptidase M23</fullName>
    </recommendedName>
</protein>
<feature type="region of interest" description="Disordered" evidence="1">
    <location>
        <begin position="1"/>
        <end position="44"/>
    </location>
</feature>
<proteinExistence type="predicted"/>
<feature type="compositionally biased region" description="Basic residues" evidence="1">
    <location>
        <begin position="22"/>
        <end position="36"/>
    </location>
</feature>
<reference evidence="2 3" key="1">
    <citation type="submission" date="2023-07" db="EMBL/GenBank/DDBJ databases">
        <title>Comparative genomics of wheat-associated soil bacteria to identify genetic determinants of phenazine resistance.</title>
        <authorList>
            <person name="Mouncey N."/>
        </authorList>
    </citation>
    <scope>NUCLEOTIDE SEQUENCE [LARGE SCALE GENOMIC DNA]</scope>
    <source>
        <strain evidence="2 3">W2I7</strain>
    </source>
</reference>
<evidence type="ECO:0000313" key="2">
    <source>
        <dbReference type="EMBL" id="MDQ0642442.1"/>
    </source>
</evidence>